<dbReference type="STRING" id="410358.Mlab_0789"/>
<dbReference type="OrthoDB" id="375627at2157"/>
<dbReference type="KEGG" id="mla:Mlab_0789"/>
<dbReference type="Proteomes" id="UP000000365">
    <property type="component" value="Chromosome"/>
</dbReference>
<dbReference type="HOGENOM" id="CLU_1113878_0_0_2"/>
<dbReference type="RefSeq" id="WP_011833161.1">
    <property type="nucleotide sequence ID" value="NC_008942.1"/>
</dbReference>
<accession>A2SRK4</accession>
<dbReference type="GeneID" id="4794550"/>
<gene>
    <name evidence="1" type="ordered locus">Mlab_0789</name>
</gene>
<keyword evidence="2" id="KW-1185">Reference proteome</keyword>
<protein>
    <submittedName>
        <fullName evidence="1">Uncharacterized protein</fullName>
    </submittedName>
</protein>
<dbReference type="AlphaFoldDB" id="A2SRK4"/>
<name>A2SRK4_METLZ</name>
<sequence length="259" mass="27147">MNVKLLGGVFAVLVVCVCVAGCIGTQTPPAETAPDALVGTWVGVESGLLVSYDLTLVCNEDGTAKLTGSFSGGGLSKTLNANLKWEYVSGNQYVGKSGDNSLAIYLTGDTLTITVNPKKMGIADFDIDYDVHMTRSSGAVSTATPTTTATVAPTTTTPDAVVGSWKGSENGVVSYELTMVYTADGNGVITGTFDVMGQKKSFTKDVTWEYLNENKYQANYGSETLPLQLIGTELVVTLVPSKLGIEGMDNPLSIPTSKI</sequence>
<organism evidence="1 2">
    <name type="scientific">Methanocorpusculum labreanum (strain ATCC 43576 / DSM 4855 / Z)</name>
    <dbReference type="NCBI Taxonomy" id="410358"/>
    <lineage>
        <taxon>Archaea</taxon>
        <taxon>Methanobacteriati</taxon>
        <taxon>Methanobacteriota</taxon>
        <taxon>Stenosarchaea group</taxon>
        <taxon>Methanomicrobia</taxon>
        <taxon>Methanomicrobiales</taxon>
        <taxon>Methanocorpusculaceae</taxon>
        <taxon>Methanocorpusculum</taxon>
    </lineage>
</organism>
<proteinExistence type="predicted"/>
<reference evidence="1 2" key="1">
    <citation type="journal article" date="2009" name="Stand. Genomic Sci.">
        <title>Complete genome sequence of Methanocorpusculum labreanum type strain Z.</title>
        <authorList>
            <person name="Anderson I.J."/>
            <person name="Sieprawska-Lupa M."/>
            <person name="Goltsman E."/>
            <person name="Lapidus A."/>
            <person name="Copeland A."/>
            <person name="Glavina Del Rio T."/>
            <person name="Tice H."/>
            <person name="Dalin E."/>
            <person name="Barry K."/>
            <person name="Pitluck S."/>
            <person name="Hauser L."/>
            <person name="Land M."/>
            <person name="Lucas S."/>
            <person name="Richardson P."/>
            <person name="Whitman W.B."/>
            <person name="Kyrpides N.C."/>
        </authorList>
    </citation>
    <scope>NUCLEOTIDE SEQUENCE [LARGE SCALE GENOMIC DNA]</scope>
    <source>
        <strain evidence="2">ATCC 43576 / DSM 4855 / Z</strain>
    </source>
</reference>
<evidence type="ECO:0000313" key="1">
    <source>
        <dbReference type="EMBL" id="ABN06960.1"/>
    </source>
</evidence>
<evidence type="ECO:0000313" key="2">
    <source>
        <dbReference type="Proteomes" id="UP000000365"/>
    </source>
</evidence>
<dbReference type="EMBL" id="CP000559">
    <property type="protein sequence ID" value="ABN06960.1"/>
    <property type="molecule type" value="Genomic_DNA"/>
</dbReference>